<keyword evidence="2" id="KW-1185">Reference proteome</keyword>
<dbReference type="InterPro" id="IPR050010">
    <property type="entry name" value="ETEC_3214_dom"/>
</dbReference>
<accession>A0ABP9PVM0</accession>
<protein>
    <recommendedName>
        <fullName evidence="3">Lipoprotein</fullName>
    </recommendedName>
</protein>
<sequence length="242" mass="26202">MDGRGVVRWVLCGCVVAMFQAGCTPAEDSVQVVRGLEAGVQVSTYVDRLGGPLAKRPVPGGEFVEWVWRRPEFVVQAVVDHAGQVDIYTVTSTDPTFDAPIPYTDGLRLGRSNFADLRFDLVSGVYTGYPASAKYEYSEEVGPAGATHGRTLILTKSWDGTGTPRPADDAIDLLARNDLSCGRPDDTAGRPCEAVPERDRLRAGLRISGFTLTARDFDPSPVPVNRSPWLQDSACDIPGECR</sequence>
<dbReference type="NCBIfam" id="NF043066">
    <property type="entry name" value="ETEC_3214_dom"/>
    <property type="match status" value="1"/>
</dbReference>
<dbReference type="EMBL" id="BAABJP010000008">
    <property type="protein sequence ID" value="GAA5152962.1"/>
    <property type="molecule type" value="Genomic_DNA"/>
</dbReference>
<evidence type="ECO:0000313" key="2">
    <source>
        <dbReference type="Proteomes" id="UP001428817"/>
    </source>
</evidence>
<organism evidence="1 2">
    <name type="scientific">Pseudonocardia eucalypti</name>
    <dbReference type="NCBI Taxonomy" id="648755"/>
    <lineage>
        <taxon>Bacteria</taxon>
        <taxon>Bacillati</taxon>
        <taxon>Actinomycetota</taxon>
        <taxon>Actinomycetes</taxon>
        <taxon>Pseudonocardiales</taxon>
        <taxon>Pseudonocardiaceae</taxon>
        <taxon>Pseudonocardia</taxon>
    </lineage>
</organism>
<reference evidence="2" key="1">
    <citation type="journal article" date="2019" name="Int. J. Syst. Evol. Microbiol.">
        <title>The Global Catalogue of Microorganisms (GCM) 10K type strain sequencing project: providing services to taxonomists for standard genome sequencing and annotation.</title>
        <authorList>
            <consortium name="The Broad Institute Genomics Platform"/>
            <consortium name="The Broad Institute Genome Sequencing Center for Infectious Disease"/>
            <person name="Wu L."/>
            <person name="Ma J."/>
        </authorList>
    </citation>
    <scope>NUCLEOTIDE SEQUENCE [LARGE SCALE GENOMIC DNA]</scope>
    <source>
        <strain evidence="2">JCM 18303</strain>
    </source>
</reference>
<comment type="caution">
    <text evidence="1">The sequence shown here is derived from an EMBL/GenBank/DDBJ whole genome shotgun (WGS) entry which is preliminary data.</text>
</comment>
<dbReference type="Proteomes" id="UP001428817">
    <property type="component" value="Unassembled WGS sequence"/>
</dbReference>
<evidence type="ECO:0000313" key="1">
    <source>
        <dbReference type="EMBL" id="GAA5152962.1"/>
    </source>
</evidence>
<gene>
    <name evidence="1" type="ORF">GCM10023321_22460</name>
</gene>
<evidence type="ECO:0008006" key="3">
    <source>
        <dbReference type="Google" id="ProtNLM"/>
    </source>
</evidence>
<name>A0ABP9PVM0_9PSEU</name>
<proteinExistence type="predicted"/>